<comment type="caution">
    <text evidence="1">The sequence shown here is derived from an EMBL/GenBank/DDBJ whole genome shotgun (WGS) entry which is preliminary data.</text>
</comment>
<dbReference type="PANTHER" id="PTHR40599:SF1">
    <property type="entry name" value="[CITRATE [PRO-3S]-LYASE] LIGASE"/>
    <property type="match status" value="1"/>
</dbReference>
<evidence type="ECO:0000313" key="2">
    <source>
        <dbReference type="Proteomes" id="UP000325300"/>
    </source>
</evidence>
<name>A0A5S4T6F2_STRPY</name>
<evidence type="ECO:0000313" key="1">
    <source>
        <dbReference type="EMBL" id="TYK87591.1"/>
    </source>
</evidence>
<dbReference type="InterPro" id="IPR016181">
    <property type="entry name" value="Acyl_CoA_acyltransferase"/>
</dbReference>
<keyword evidence="1" id="KW-0436">Ligase</keyword>
<keyword evidence="1" id="KW-0456">Lyase</keyword>
<sequence>MSHYTISKVFPSDKTTMAKVKNLLHQEGIRLDAHLDYTCVIFNDSGDVIATGSYFGNSLRCLCVSRAYQGEGLLNRIVSHLIDEEYAIGNFHLF</sequence>
<dbReference type="AlphaFoldDB" id="A0A5S4T6F2"/>
<dbReference type="EMBL" id="SJLI01000538">
    <property type="protein sequence ID" value="TYK87591.1"/>
    <property type="molecule type" value="Genomic_DNA"/>
</dbReference>
<protein>
    <submittedName>
        <fullName evidence="1">[citrate (Pro-3S)-lyase] ligase</fullName>
    </submittedName>
</protein>
<dbReference type="Proteomes" id="UP000325300">
    <property type="component" value="Unassembled WGS sequence"/>
</dbReference>
<reference evidence="1 2" key="1">
    <citation type="submission" date="2019-02" db="EMBL/GenBank/DDBJ databases">
        <title>Novel genomic isolates of S. pyogenes and S. dysgalactiae subsp. equisimilis associated to necrotising fasciitis (NSTI).</title>
        <authorList>
            <person name="Barrantes I."/>
        </authorList>
    </citation>
    <scope>NUCLEOTIDE SEQUENCE [LARGE SCALE GENOMIC DNA]</scope>
    <source>
        <strain evidence="1 2">SPY5003</strain>
    </source>
</reference>
<proteinExistence type="predicted"/>
<dbReference type="GO" id="GO:0016829">
    <property type="term" value="F:lyase activity"/>
    <property type="evidence" value="ECO:0007669"/>
    <property type="project" value="UniProtKB-KW"/>
</dbReference>
<dbReference type="SUPFAM" id="SSF55729">
    <property type="entry name" value="Acyl-CoA N-acyltransferases (Nat)"/>
    <property type="match status" value="1"/>
</dbReference>
<feature type="non-terminal residue" evidence="1">
    <location>
        <position position="94"/>
    </location>
</feature>
<organism evidence="1 2">
    <name type="scientific">Streptococcus pyogenes</name>
    <dbReference type="NCBI Taxonomy" id="1314"/>
    <lineage>
        <taxon>Bacteria</taxon>
        <taxon>Bacillati</taxon>
        <taxon>Bacillota</taxon>
        <taxon>Bacilli</taxon>
        <taxon>Lactobacillales</taxon>
        <taxon>Streptococcaceae</taxon>
        <taxon>Streptococcus</taxon>
    </lineage>
</organism>
<dbReference type="InterPro" id="IPR005216">
    <property type="entry name" value="Citrate_lyase_ligase"/>
</dbReference>
<gene>
    <name evidence="1" type="ORF">E0F67_12055</name>
</gene>
<dbReference type="GO" id="GO:0008771">
    <property type="term" value="F:[citrate (pro-3S)-lyase] ligase activity"/>
    <property type="evidence" value="ECO:0007669"/>
    <property type="project" value="InterPro"/>
</dbReference>
<accession>A0A5S4T6F2</accession>
<dbReference type="PANTHER" id="PTHR40599">
    <property type="entry name" value="[CITRATE [PRO-3S]-LYASE] LIGASE"/>
    <property type="match status" value="1"/>
</dbReference>